<dbReference type="InterPro" id="IPR000683">
    <property type="entry name" value="Gfo/Idh/MocA-like_OxRdtase_N"/>
</dbReference>
<dbReference type="GO" id="GO:0050112">
    <property type="term" value="F:inositol 2-dehydrogenase (NAD+) activity"/>
    <property type="evidence" value="ECO:0007669"/>
    <property type="project" value="UniProtKB-EC"/>
</dbReference>
<evidence type="ECO:0000256" key="2">
    <source>
        <dbReference type="ARBA" id="ARBA00023002"/>
    </source>
</evidence>
<feature type="domain" description="Gfo/Idh/MocA-like oxidoreductase N-terminal" evidence="3">
    <location>
        <begin position="1"/>
        <end position="122"/>
    </location>
</feature>
<feature type="domain" description="GFO/IDH/MocA-like oxidoreductase" evidence="4">
    <location>
        <begin position="130"/>
        <end position="250"/>
    </location>
</feature>
<dbReference type="EMBL" id="JAATLK010000003">
    <property type="protein sequence ID" value="NIZ47713.1"/>
    <property type="molecule type" value="Genomic_DNA"/>
</dbReference>
<evidence type="ECO:0000259" key="3">
    <source>
        <dbReference type="Pfam" id="PF01408"/>
    </source>
</evidence>
<dbReference type="InterPro" id="IPR036291">
    <property type="entry name" value="NAD(P)-bd_dom_sf"/>
</dbReference>
<comment type="similarity">
    <text evidence="1">Belongs to the Gfo/Idh/MocA family.</text>
</comment>
<dbReference type="Proteomes" id="UP000752013">
    <property type="component" value="Unassembled WGS sequence"/>
</dbReference>
<dbReference type="Pfam" id="PF22725">
    <property type="entry name" value="GFO_IDH_MocA_C3"/>
    <property type="match status" value="1"/>
</dbReference>
<dbReference type="InterPro" id="IPR030827">
    <property type="entry name" value="Myo_inos_IolG"/>
</dbReference>
<dbReference type="Pfam" id="PF01408">
    <property type="entry name" value="GFO_IDH_MocA"/>
    <property type="match status" value="1"/>
</dbReference>
<evidence type="ECO:0000259" key="4">
    <source>
        <dbReference type="Pfam" id="PF22725"/>
    </source>
</evidence>
<evidence type="ECO:0000313" key="6">
    <source>
        <dbReference type="Proteomes" id="UP000752013"/>
    </source>
</evidence>
<dbReference type="Gene3D" id="3.30.360.10">
    <property type="entry name" value="Dihydrodipicolinate Reductase, domain 2"/>
    <property type="match status" value="1"/>
</dbReference>
<gene>
    <name evidence="5" type="primary">iolG</name>
    <name evidence="5" type="ORF">HCT46_07285</name>
</gene>
<dbReference type="GO" id="GO:0000166">
    <property type="term" value="F:nucleotide binding"/>
    <property type="evidence" value="ECO:0007669"/>
    <property type="project" value="InterPro"/>
</dbReference>
<protein>
    <submittedName>
        <fullName evidence="5">Inositol 2-dehydrogenase</fullName>
        <ecNumber evidence="5">1.1.1.18</ecNumber>
    </submittedName>
</protein>
<reference evidence="5" key="1">
    <citation type="submission" date="2020-03" db="EMBL/GenBank/DDBJ databases">
        <title>Spirochaetal bacteria isolated from arthropods constitute a novel genus Entomospira genus novum within the order Spirochaetales.</title>
        <authorList>
            <person name="Grana-Miraglia L."/>
            <person name="Sikutova S."/>
            <person name="Fingerle V."/>
            <person name="Sing A."/>
            <person name="Castillo-Ramirez S."/>
            <person name="Margos G."/>
            <person name="Rudolf I."/>
        </authorList>
    </citation>
    <scope>NUCLEOTIDE SEQUENCE</scope>
    <source>
        <strain evidence="5">BR208</strain>
    </source>
</reference>
<dbReference type="AlphaFoldDB" id="A0A968GG93"/>
<dbReference type="PANTHER" id="PTHR42840">
    <property type="entry name" value="NAD(P)-BINDING ROSSMANN-FOLD SUPERFAMILY PROTEIN-RELATED"/>
    <property type="match status" value="1"/>
</dbReference>
<dbReference type="Gene3D" id="3.40.50.720">
    <property type="entry name" value="NAD(P)-binding Rossmann-like Domain"/>
    <property type="match status" value="1"/>
</dbReference>
<comment type="caution">
    <text evidence="5">The sequence shown here is derived from an EMBL/GenBank/DDBJ whole genome shotgun (WGS) entry which is preliminary data.</text>
</comment>
<sequence>MNIGIIGVGRIGKVHTESISKYVKDVKIKSVYNFIWDDATVEWANSMGLTERCDDYHQILQDPDIDAVLICTSTDTHAKISLEAIEANKHIFCEKPVDHDIKQIIAVKNALDGKNIKYQVGFNRRFDANYRAIRVAIEDDKVGKIYLMTITSRDPAPPSIDYIKVSGGLYLDMAIHDFDMVRYLSGEEVVEVYAAGSVLIDKAIGAEGDIDTSIVTLKLASGALAVIDNSRKSVYGYDQRAEVFGSKGSVMIGNNTKSSIVMSNDSGVTKEKPLHFFLERYMLAYAEEIQAFIHAVKSDTPTPVTITDGLNAVIIAKAAQLSYRENRPVALQEIMP</sequence>
<dbReference type="SUPFAM" id="SSF51735">
    <property type="entry name" value="NAD(P)-binding Rossmann-fold domains"/>
    <property type="match status" value="1"/>
</dbReference>
<dbReference type="EC" id="1.1.1.18" evidence="5"/>
<name>A0A968GG93_9SPIO</name>
<accession>A0A968GG93</accession>
<dbReference type="PANTHER" id="PTHR42840:SF3">
    <property type="entry name" value="BINDING ROSSMANN FOLD OXIDOREDUCTASE, PUTATIVE (AFU_ORTHOLOGUE AFUA_2G10240)-RELATED"/>
    <property type="match status" value="1"/>
</dbReference>
<evidence type="ECO:0000313" key="5">
    <source>
        <dbReference type="EMBL" id="NIZ47713.1"/>
    </source>
</evidence>
<proteinExistence type="inferred from homology"/>
<keyword evidence="2 5" id="KW-0560">Oxidoreductase</keyword>
<keyword evidence="6" id="KW-1185">Reference proteome</keyword>
<dbReference type="InterPro" id="IPR055170">
    <property type="entry name" value="GFO_IDH_MocA-like_dom"/>
</dbReference>
<organism evidence="5 6">
    <name type="scientific">Entomospira nematocerorum</name>
    <dbReference type="NCBI Taxonomy" id="2719987"/>
    <lineage>
        <taxon>Bacteria</taxon>
        <taxon>Pseudomonadati</taxon>
        <taxon>Spirochaetota</taxon>
        <taxon>Spirochaetia</taxon>
        <taxon>Spirochaetales</taxon>
        <taxon>Spirochaetaceae</taxon>
        <taxon>Entomospira</taxon>
    </lineage>
</organism>
<evidence type="ECO:0000256" key="1">
    <source>
        <dbReference type="ARBA" id="ARBA00010928"/>
    </source>
</evidence>
<dbReference type="RefSeq" id="WP_167704413.1">
    <property type="nucleotide sequence ID" value="NZ_CP118170.1"/>
</dbReference>
<dbReference type="SUPFAM" id="SSF55347">
    <property type="entry name" value="Glyceraldehyde-3-phosphate dehydrogenase-like, C-terminal domain"/>
    <property type="match status" value="1"/>
</dbReference>
<dbReference type="NCBIfam" id="TIGR04380">
    <property type="entry name" value="myo_inos_iolG"/>
    <property type="match status" value="1"/>
</dbReference>
<dbReference type="FunFam" id="3.30.360.10:FF:000023">
    <property type="entry name" value="Inositol 2-dehydrogenase"/>
    <property type="match status" value="1"/>
</dbReference>